<dbReference type="EMBL" id="JZSH01000114">
    <property type="protein sequence ID" value="KJF77714.1"/>
    <property type="molecule type" value="Genomic_DNA"/>
</dbReference>
<sequence length="110" mass="12346">MSTSLPRRLSEQETIEMAYDLFLEQAMDNLDPADVLLFNLQFEEIGGAEIVPAGNDWSEFAPFLAQNPACAEVVIGLAPDENADIDQIFARVLISRHFTGSPEYAVRWRE</sequence>
<evidence type="ECO:0000313" key="1">
    <source>
        <dbReference type="EMBL" id="KJF77714.1"/>
    </source>
</evidence>
<name>A0A0D8L7K4_MORMO</name>
<dbReference type="Proteomes" id="UP000032582">
    <property type="component" value="Unassembled WGS sequence"/>
</dbReference>
<dbReference type="PATRIC" id="fig|582.24.peg.3476"/>
<evidence type="ECO:0000313" key="2">
    <source>
        <dbReference type="Proteomes" id="UP000032582"/>
    </source>
</evidence>
<dbReference type="SUPFAM" id="SSF102816">
    <property type="entry name" value="Putative dsDNA mimic"/>
    <property type="match status" value="1"/>
</dbReference>
<protein>
    <recommendedName>
        <fullName evidence="3">DsDNA-mimic protein</fullName>
    </recommendedName>
</protein>
<organism evidence="1 2">
    <name type="scientific">Morganella morganii</name>
    <name type="common">Proteus morganii</name>
    <dbReference type="NCBI Taxonomy" id="582"/>
    <lineage>
        <taxon>Bacteria</taxon>
        <taxon>Pseudomonadati</taxon>
        <taxon>Pseudomonadota</taxon>
        <taxon>Gammaproteobacteria</taxon>
        <taxon>Enterobacterales</taxon>
        <taxon>Morganellaceae</taxon>
        <taxon>Morganella</taxon>
    </lineage>
</organism>
<dbReference type="InterPro" id="IPR036763">
    <property type="entry name" value="Put_dsDNA_mimic_sf"/>
</dbReference>
<proteinExistence type="predicted"/>
<dbReference type="Pfam" id="PF04269">
    <property type="entry name" value="DUF440"/>
    <property type="match status" value="1"/>
</dbReference>
<dbReference type="AlphaFoldDB" id="A0A0D8L7K4"/>
<dbReference type="Gene3D" id="3.10.450.140">
    <property type="entry name" value="dsDNA mimic, putative"/>
    <property type="match status" value="1"/>
</dbReference>
<dbReference type="NCBIfam" id="NF003469">
    <property type="entry name" value="PRK05094.1"/>
    <property type="match status" value="1"/>
</dbReference>
<dbReference type="InterPro" id="IPR007376">
    <property type="entry name" value="dsDNA_mimic_put"/>
</dbReference>
<gene>
    <name evidence="1" type="ORF">UA45_11045</name>
</gene>
<dbReference type="PIRSF" id="PIRSF004916">
    <property type="entry name" value="UCP004916"/>
    <property type="match status" value="1"/>
</dbReference>
<reference evidence="1 2" key="1">
    <citation type="submission" date="2015-02" db="EMBL/GenBank/DDBJ databases">
        <title>Whole genome shotgun sequencing of cultured foodborne pathogen.</title>
        <authorList>
            <person name="Timme R."/>
            <person name="Allard M.W."/>
            <person name="Strain E."/>
            <person name="Evans P.S."/>
            <person name="Brown E."/>
        </authorList>
    </citation>
    <scope>NUCLEOTIDE SEQUENCE [LARGE SCALE GENOMIC DNA]</scope>
    <source>
        <strain evidence="1 2">GCSL-TSO-24</strain>
    </source>
</reference>
<accession>A0A0D8L7K4</accession>
<comment type="caution">
    <text evidence="1">The sequence shown here is derived from an EMBL/GenBank/DDBJ whole genome shotgun (WGS) entry which is preliminary data.</text>
</comment>
<evidence type="ECO:0008006" key="3">
    <source>
        <dbReference type="Google" id="ProtNLM"/>
    </source>
</evidence>